<accession>A0A0L0H4I6</accession>
<name>A0A0L0H4I6_SPIPD</name>
<dbReference type="RefSeq" id="XP_016604465.1">
    <property type="nucleotide sequence ID" value="XM_016756480.1"/>
</dbReference>
<dbReference type="OrthoDB" id="568137at2759"/>
<dbReference type="Proteomes" id="UP000053201">
    <property type="component" value="Unassembled WGS sequence"/>
</dbReference>
<dbReference type="eggNOG" id="ENOG502QRAS">
    <property type="taxonomic scope" value="Eukaryota"/>
</dbReference>
<dbReference type="STRING" id="645134.A0A0L0H4I6"/>
<evidence type="ECO:0008006" key="4">
    <source>
        <dbReference type="Google" id="ProtNLM"/>
    </source>
</evidence>
<evidence type="ECO:0000313" key="2">
    <source>
        <dbReference type="EMBL" id="KNC96425.1"/>
    </source>
</evidence>
<dbReference type="AlphaFoldDB" id="A0A0L0H4I6"/>
<dbReference type="CDD" id="cd22284">
    <property type="entry name" value="HD_CCDC61_N"/>
    <property type="match status" value="1"/>
</dbReference>
<gene>
    <name evidence="2" type="ORF">SPPG_08322</name>
</gene>
<protein>
    <recommendedName>
        <fullName evidence="4">VFL3 protein</fullName>
    </recommendedName>
</protein>
<dbReference type="VEuPathDB" id="FungiDB:SPPG_08322"/>
<keyword evidence="3" id="KW-1185">Reference proteome</keyword>
<dbReference type="InterPro" id="IPR049733">
    <property type="entry name" value="CCDC61_N"/>
</dbReference>
<dbReference type="OMA" id="CQKENIF"/>
<reference evidence="2 3" key="1">
    <citation type="submission" date="2009-08" db="EMBL/GenBank/DDBJ databases">
        <title>The Genome Sequence of Spizellomyces punctatus strain DAOM BR117.</title>
        <authorList>
            <consortium name="The Broad Institute Genome Sequencing Platform"/>
            <person name="Russ C."/>
            <person name="Cuomo C."/>
            <person name="Shea T."/>
            <person name="Young S.K."/>
            <person name="Zeng Q."/>
            <person name="Koehrsen M."/>
            <person name="Haas B."/>
            <person name="Borodovsky M."/>
            <person name="Guigo R."/>
            <person name="Alvarado L."/>
            <person name="Berlin A."/>
            <person name="Bochicchio J."/>
            <person name="Borenstein D."/>
            <person name="Chapman S."/>
            <person name="Chen Z."/>
            <person name="Engels R."/>
            <person name="Freedman E."/>
            <person name="Gellesch M."/>
            <person name="Goldberg J."/>
            <person name="Griggs A."/>
            <person name="Gujja S."/>
            <person name="Heiman D."/>
            <person name="Hepburn T."/>
            <person name="Howarth C."/>
            <person name="Jen D."/>
            <person name="Larson L."/>
            <person name="Lewis B."/>
            <person name="Mehta T."/>
            <person name="Park D."/>
            <person name="Pearson M."/>
            <person name="Roberts A."/>
            <person name="Saif S."/>
            <person name="Shenoy N."/>
            <person name="Sisk P."/>
            <person name="Stolte C."/>
            <person name="Sykes S."/>
            <person name="Thomson T."/>
            <person name="Walk T."/>
            <person name="White J."/>
            <person name="Yandava C."/>
            <person name="Burger G."/>
            <person name="Gray M.W."/>
            <person name="Holland P.W.H."/>
            <person name="King N."/>
            <person name="Lang F.B.F."/>
            <person name="Roger A.J."/>
            <person name="Ruiz-Trillo I."/>
            <person name="Lander E."/>
            <person name="Nusbaum C."/>
        </authorList>
    </citation>
    <scope>NUCLEOTIDE SEQUENCE [LARGE SCALE GENOMIC DNA]</scope>
    <source>
        <strain evidence="2 3">DAOM BR117</strain>
    </source>
</reference>
<feature type="compositionally biased region" description="Polar residues" evidence="1">
    <location>
        <begin position="340"/>
        <end position="358"/>
    </location>
</feature>
<evidence type="ECO:0000256" key="1">
    <source>
        <dbReference type="SAM" id="MobiDB-lite"/>
    </source>
</evidence>
<feature type="compositionally biased region" description="Low complexity" evidence="1">
    <location>
        <begin position="401"/>
        <end position="412"/>
    </location>
</feature>
<proteinExistence type="predicted"/>
<feature type="compositionally biased region" description="Basic and acidic residues" evidence="1">
    <location>
        <begin position="311"/>
        <end position="325"/>
    </location>
</feature>
<dbReference type="EMBL" id="KQ257469">
    <property type="protein sequence ID" value="KNC96425.1"/>
    <property type="molecule type" value="Genomic_DNA"/>
</dbReference>
<sequence>MASLDLGCFNEKAIVLLKGGECQLFVYGQVDGSVNGSEPSLSIYLECPSTGDAWHAKFSPAVIEDICKKTGNFKRFPVFVEMLLSSLRNTNKTVRLDFLTSADVESLKSGEVPETRGADFKEPVLCQEKVYMILTYAVAFDRVHYPLPLLHDKQPNSLEENRKGNMKLGSQLQHLETIALLMRENDRLKHELKHVACQPCTDSNTKELQSPRTARESNAHECLKEIERDLEKIRLEFPMIQKSFRRLRIDESISRLHVMITSLSKGIKGGSDDVRKGSRRRTSSSSERHAMHSSSVKSVPLERRVLRRSNRSKETVTSRNSEYRVVKSRPLRSPPASIRKTPSPSRGRQPSGRKSSPSAYRRFDPTLYVLERNRKLEERRARSRERSNSSTRSVKYRRDSASATATTGARASGVGGPYANGKNVNYDDVSRSRSKLSANRKQTGATARMTLSKDDFADWDLDTNLDTVDIDNRLASLYDYISTVNNH</sequence>
<evidence type="ECO:0000313" key="3">
    <source>
        <dbReference type="Proteomes" id="UP000053201"/>
    </source>
</evidence>
<organism evidence="2 3">
    <name type="scientific">Spizellomyces punctatus (strain DAOM BR117)</name>
    <dbReference type="NCBI Taxonomy" id="645134"/>
    <lineage>
        <taxon>Eukaryota</taxon>
        <taxon>Fungi</taxon>
        <taxon>Fungi incertae sedis</taxon>
        <taxon>Chytridiomycota</taxon>
        <taxon>Chytridiomycota incertae sedis</taxon>
        <taxon>Chytridiomycetes</taxon>
        <taxon>Spizellomycetales</taxon>
        <taxon>Spizellomycetaceae</taxon>
        <taxon>Spizellomyces</taxon>
    </lineage>
</organism>
<dbReference type="InParanoid" id="A0A0L0H4I6"/>
<feature type="region of interest" description="Disordered" evidence="1">
    <location>
        <begin position="265"/>
        <end position="443"/>
    </location>
</feature>
<dbReference type="GeneID" id="27691492"/>
<feature type="compositionally biased region" description="Basic and acidic residues" evidence="1">
    <location>
        <begin position="371"/>
        <end position="387"/>
    </location>
</feature>